<dbReference type="AlphaFoldDB" id="A0A6A6T8Y2"/>
<name>A0A6A6T8Y2_9PLEO</name>
<dbReference type="PANTHER" id="PTHR10696:SF54">
    <property type="entry name" value="FAMILY OXIDOREDUCTASE, PUTATIVE (AFU_ORTHOLOGUE AFUA_4G13850)-RELATED"/>
    <property type="match status" value="1"/>
</dbReference>
<evidence type="ECO:0000256" key="2">
    <source>
        <dbReference type="SAM" id="MobiDB-lite"/>
    </source>
</evidence>
<dbReference type="InterPro" id="IPR042098">
    <property type="entry name" value="TauD-like_sf"/>
</dbReference>
<dbReference type="OrthoDB" id="272271at2759"/>
<evidence type="ECO:0000313" key="4">
    <source>
        <dbReference type="EMBL" id="KAF2655318.1"/>
    </source>
</evidence>
<feature type="region of interest" description="Disordered" evidence="2">
    <location>
        <begin position="1"/>
        <end position="38"/>
    </location>
</feature>
<sequence length="394" mass="43626">MSDYTLSPRDSLDSLRGNSTTSSILSAPDALAPPVAGPRAWEGKELDSSKYVTEFTTKDLEEIKVALIHLTIDQISREAVDKTTFHLSDELATKLAGISKRVHTEEGVEVLRGLQALKITDNQSIMVFVGLCSYIASLRATDSFANQTLSHVRDARNDEVKPGAEGLGLAGSKLPIAMDFHADRFSGDILAMHVRHDGGAGDGGDQYVASAQRIYNELYETEPGVLETMLAPNWPFEIKKNHHEPPVLEMGPVLFLSKGRPIFQIVKAPLVGTPALPRHHTMPDITEKQKHALEVVDELAHRFAAKLERQQGDIQLIHNLSILHARSAYGLASKAQPSKRHLYRLFLRDPENAWEKPQICRENFDDPFTVGRKGEIPVFDTDAYRKISGCESHG</sequence>
<keyword evidence="5" id="KW-1185">Reference proteome</keyword>
<dbReference type="SUPFAM" id="SSF51197">
    <property type="entry name" value="Clavaminate synthase-like"/>
    <property type="match status" value="1"/>
</dbReference>
<reference evidence="4" key="1">
    <citation type="journal article" date="2020" name="Stud. Mycol.">
        <title>101 Dothideomycetes genomes: a test case for predicting lifestyles and emergence of pathogens.</title>
        <authorList>
            <person name="Haridas S."/>
            <person name="Albert R."/>
            <person name="Binder M."/>
            <person name="Bloem J."/>
            <person name="Labutti K."/>
            <person name="Salamov A."/>
            <person name="Andreopoulos B."/>
            <person name="Baker S."/>
            <person name="Barry K."/>
            <person name="Bills G."/>
            <person name="Bluhm B."/>
            <person name="Cannon C."/>
            <person name="Castanera R."/>
            <person name="Culley D."/>
            <person name="Daum C."/>
            <person name="Ezra D."/>
            <person name="Gonzalez J."/>
            <person name="Henrissat B."/>
            <person name="Kuo A."/>
            <person name="Liang C."/>
            <person name="Lipzen A."/>
            <person name="Lutzoni F."/>
            <person name="Magnuson J."/>
            <person name="Mondo S."/>
            <person name="Nolan M."/>
            <person name="Ohm R."/>
            <person name="Pangilinan J."/>
            <person name="Park H.-J."/>
            <person name="Ramirez L."/>
            <person name="Alfaro M."/>
            <person name="Sun H."/>
            <person name="Tritt A."/>
            <person name="Yoshinaga Y."/>
            <person name="Zwiers L.-H."/>
            <person name="Turgeon B."/>
            <person name="Goodwin S."/>
            <person name="Spatafora J."/>
            <person name="Crous P."/>
            <person name="Grigoriev I."/>
        </authorList>
    </citation>
    <scope>NUCLEOTIDE SEQUENCE</scope>
    <source>
        <strain evidence="4">CBS 122681</strain>
    </source>
</reference>
<evidence type="ECO:0000259" key="3">
    <source>
        <dbReference type="Pfam" id="PF02668"/>
    </source>
</evidence>
<dbReference type="EMBL" id="MU004351">
    <property type="protein sequence ID" value="KAF2655318.1"/>
    <property type="molecule type" value="Genomic_DNA"/>
</dbReference>
<feature type="compositionally biased region" description="Polar residues" evidence="2">
    <location>
        <begin position="16"/>
        <end position="25"/>
    </location>
</feature>
<gene>
    <name evidence="4" type="ORF">K491DRAFT_658620</name>
</gene>
<keyword evidence="4" id="KW-0223">Dioxygenase</keyword>
<proteinExistence type="predicted"/>
<accession>A0A6A6T8Y2</accession>
<organism evidence="4 5">
    <name type="scientific">Lophiostoma macrostomum CBS 122681</name>
    <dbReference type="NCBI Taxonomy" id="1314788"/>
    <lineage>
        <taxon>Eukaryota</taxon>
        <taxon>Fungi</taxon>
        <taxon>Dikarya</taxon>
        <taxon>Ascomycota</taxon>
        <taxon>Pezizomycotina</taxon>
        <taxon>Dothideomycetes</taxon>
        <taxon>Pleosporomycetidae</taxon>
        <taxon>Pleosporales</taxon>
        <taxon>Lophiostomataceae</taxon>
        <taxon>Lophiostoma</taxon>
    </lineage>
</organism>
<dbReference type="InterPro" id="IPR050411">
    <property type="entry name" value="AlphaKG_dependent_hydroxylases"/>
</dbReference>
<evidence type="ECO:0000313" key="5">
    <source>
        <dbReference type="Proteomes" id="UP000799324"/>
    </source>
</evidence>
<protein>
    <submittedName>
        <fullName evidence="4">Taurine catabolism dioxygenase TauD</fullName>
    </submittedName>
</protein>
<dbReference type="Proteomes" id="UP000799324">
    <property type="component" value="Unassembled WGS sequence"/>
</dbReference>
<dbReference type="GO" id="GO:0051213">
    <property type="term" value="F:dioxygenase activity"/>
    <property type="evidence" value="ECO:0007669"/>
    <property type="project" value="UniProtKB-KW"/>
</dbReference>
<dbReference type="Gene3D" id="3.60.130.10">
    <property type="entry name" value="Clavaminate synthase-like"/>
    <property type="match status" value="1"/>
</dbReference>
<dbReference type="Pfam" id="PF02668">
    <property type="entry name" value="TauD"/>
    <property type="match status" value="1"/>
</dbReference>
<dbReference type="PANTHER" id="PTHR10696">
    <property type="entry name" value="GAMMA-BUTYROBETAINE HYDROXYLASE-RELATED"/>
    <property type="match status" value="1"/>
</dbReference>
<evidence type="ECO:0000256" key="1">
    <source>
        <dbReference type="ARBA" id="ARBA00023002"/>
    </source>
</evidence>
<dbReference type="InterPro" id="IPR003819">
    <property type="entry name" value="TauD/TfdA-like"/>
</dbReference>
<feature type="domain" description="TauD/TfdA-like" evidence="3">
    <location>
        <begin position="84"/>
        <end position="345"/>
    </location>
</feature>
<keyword evidence="1" id="KW-0560">Oxidoreductase</keyword>